<dbReference type="InterPro" id="IPR006121">
    <property type="entry name" value="HMA_dom"/>
</dbReference>
<dbReference type="Proteomes" id="UP000318297">
    <property type="component" value="Unassembled WGS sequence"/>
</dbReference>
<dbReference type="RefSeq" id="WP_145224442.1">
    <property type="nucleotide sequence ID" value="NZ_VIVQ01000001.1"/>
</dbReference>
<dbReference type="SUPFAM" id="SSF55008">
    <property type="entry name" value="HMA, heavy metal-associated domain"/>
    <property type="match status" value="1"/>
</dbReference>
<comment type="caution">
    <text evidence="3">The sequence shown here is derived from an EMBL/GenBank/DDBJ whole genome shotgun (WGS) entry which is preliminary data.</text>
</comment>
<proteinExistence type="predicted"/>
<gene>
    <name evidence="3" type="ORF">BKA23_0054</name>
</gene>
<dbReference type="Pfam" id="PF00403">
    <property type="entry name" value="HMA"/>
    <property type="match status" value="1"/>
</dbReference>
<name>A0A561E6R9_9MICO</name>
<dbReference type="CDD" id="cd00371">
    <property type="entry name" value="HMA"/>
    <property type="match status" value="1"/>
</dbReference>
<dbReference type="OrthoDB" id="9813965at2"/>
<evidence type="ECO:0000256" key="1">
    <source>
        <dbReference type="ARBA" id="ARBA00022723"/>
    </source>
</evidence>
<reference evidence="3 4" key="1">
    <citation type="submission" date="2019-06" db="EMBL/GenBank/DDBJ databases">
        <title>Sequencing the genomes of 1000 actinobacteria strains.</title>
        <authorList>
            <person name="Klenk H.-P."/>
        </authorList>
    </citation>
    <scope>NUCLEOTIDE SEQUENCE [LARGE SCALE GENOMIC DNA]</scope>
    <source>
        <strain evidence="3 4">DSM 19560</strain>
    </source>
</reference>
<evidence type="ECO:0000313" key="3">
    <source>
        <dbReference type="EMBL" id="TWE11292.1"/>
    </source>
</evidence>
<dbReference type="GO" id="GO:0046872">
    <property type="term" value="F:metal ion binding"/>
    <property type="evidence" value="ECO:0007669"/>
    <property type="project" value="UniProtKB-KW"/>
</dbReference>
<dbReference type="InterPro" id="IPR017969">
    <property type="entry name" value="Heavy-metal-associated_CS"/>
</dbReference>
<protein>
    <submittedName>
        <fullName evidence="3">Copper chaperone CopZ</fullName>
    </submittedName>
</protein>
<dbReference type="Gene3D" id="3.30.70.100">
    <property type="match status" value="1"/>
</dbReference>
<dbReference type="AlphaFoldDB" id="A0A561E6R9"/>
<feature type="domain" description="HMA" evidence="2">
    <location>
        <begin position="2"/>
        <end position="70"/>
    </location>
</feature>
<keyword evidence="1" id="KW-0479">Metal-binding</keyword>
<keyword evidence="4" id="KW-1185">Reference proteome</keyword>
<evidence type="ECO:0000259" key="2">
    <source>
        <dbReference type="PROSITE" id="PS50846"/>
    </source>
</evidence>
<dbReference type="EMBL" id="VIVQ01000001">
    <property type="protein sequence ID" value="TWE11292.1"/>
    <property type="molecule type" value="Genomic_DNA"/>
</dbReference>
<dbReference type="PROSITE" id="PS01047">
    <property type="entry name" value="HMA_1"/>
    <property type="match status" value="1"/>
</dbReference>
<dbReference type="InterPro" id="IPR036163">
    <property type="entry name" value="HMA_dom_sf"/>
</dbReference>
<accession>A0A561E6R9</accession>
<organism evidence="3 4">
    <name type="scientific">Rudaeicoccus suwonensis</name>
    <dbReference type="NCBI Taxonomy" id="657409"/>
    <lineage>
        <taxon>Bacteria</taxon>
        <taxon>Bacillati</taxon>
        <taxon>Actinomycetota</taxon>
        <taxon>Actinomycetes</taxon>
        <taxon>Micrococcales</taxon>
        <taxon>Dermacoccaceae</taxon>
        <taxon>Rudaeicoccus</taxon>
    </lineage>
</organism>
<evidence type="ECO:0000313" key="4">
    <source>
        <dbReference type="Proteomes" id="UP000318297"/>
    </source>
</evidence>
<dbReference type="PROSITE" id="PS50846">
    <property type="entry name" value="HMA_2"/>
    <property type="match status" value="1"/>
</dbReference>
<sequence>MTQTDIIVNGMTCEHCVNAVTQEISAIDGVQSVQINLNAGGDSPVSITSDRPLEAGALAEAVDEAGYTIV</sequence>